<proteinExistence type="predicted"/>
<reference evidence="1 2" key="1">
    <citation type="submission" date="2018-03" db="EMBL/GenBank/DDBJ databases">
        <title>Genomic Encyclopedia of Archaeal and Bacterial Type Strains, Phase II (KMG-II): from individual species to whole genera.</title>
        <authorList>
            <person name="Goeker M."/>
        </authorList>
    </citation>
    <scope>NUCLEOTIDE SEQUENCE [LARGE SCALE GENOMIC DNA]</scope>
    <source>
        <strain evidence="1 2">DSM 100214</strain>
    </source>
</reference>
<evidence type="ECO:0000313" key="1">
    <source>
        <dbReference type="EMBL" id="PXV61113.1"/>
    </source>
</evidence>
<accession>A0A2V3PJW3</accession>
<dbReference type="EMBL" id="QICL01000026">
    <property type="protein sequence ID" value="PXV61113.1"/>
    <property type="molecule type" value="Genomic_DNA"/>
</dbReference>
<evidence type="ECO:0000313" key="2">
    <source>
        <dbReference type="Proteomes" id="UP000247973"/>
    </source>
</evidence>
<organism evidence="1 2">
    <name type="scientific">Dysgonomonas alginatilytica</name>
    <dbReference type="NCBI Taxonomy" id="1605892"/>
    <lineage>
        <taxon>Bacteria</taxon>
        <taxon>Pseudomonadati</taxon>
        <taxon>Bacteroidota</taxon>
        <taxon>Bacteroidia</taxon>
        <taxon>Bacteroidales</taxon>
        <taxon>Dysgonomonadaceae</taxon>
        <taxon>Dysgonomonas</taxon>
    </lineage>
</organism>
<keyword evidence="2" id="KW-1185">Reference proteome</keyword>
<protein>
    <submittedName>
        <fullName evidence="1">Uncharacterized protein</fullName>
    </submittedName>
</protein>
<name>A0A2V3PJW3_9BACT</name>
<dbReference type="AlphaFoldDB" id="A0A2V3PJW3"/>
<gene>
    <name evidence="1" type="ORF">CLV62_12647</name>
</gene>
<sequence length="39" mass="4482">MKYLMIVLIIIGVLISLALLIPDMLVEIIHSWCKNTLEK</sequence>
<dbReference type="Proteomes" id="UP000247973">
    <property type="component" value="Unassembled WGS sequence"/>
</dbReference>
<comment type="caution">
    <text evidence="1">The sequence shown here is derived from an EMBL/GenBank/DDBJ whole genome shotgun (WGS) entry which is preliminary data.</text>
</comment>